<protein>
    <recommendedName>
        <fullName evidence="3">Spore coat protein</fullName>
    </recommendedName>
</protein>
<organism evidence="1 2">
    <name type="scientific">Aquibacillus halophilus</name>
    <dbReference type="NCBI Taxonomy" id="930132"/>
    <lineage>
        <taxon>Bacteria</taxon>
        <taxon>Bacillati</taxon>
        <taxon>Bacillota</taxon>
        <taxon>Bacilli</taxon>
        <taxon>Bacillales</taxon>
        <taxon>Bacillaceae</taxon>
        <taxon>Aquibacillus</taxon>
    </lineage>
</organism>
<proteinExistence type="predicted"/>
<evidence type="ECO:0008006" key="3">
    <source>
        <dbReference type="Google" id="ProtNLM"/>
    </source>
</evidence>
<dbReference type="Pfam" id="PF10612">
    <property type="entry name" value="Spore-coat_CotZ"/>
    <property type="match status" value="1"/>
</dbReference>
<dbReference type="EMBL" id="WJNG01000013">
    <property type="protein sequence ID" value="MRH44072.1"/>
    <property type="molecule type" value="Genomic_DNA"/>
</dbReference>
<evidence type="ECO:0000313" key="1">
    <source>
        <dbReference type="EMBL" id="MRH44072.1"/>
    </source>
</evidence>
<sequence>MLLDGKEKKFEDELENNHDDKKKCEPVSCICEILSDILKKQKDSKGRNRFAYDLQGLNNVNHSKVIPFILQTPYGHPYFTWGKVGTEDCFVTVFFKVVKIDCDKNCAVLQLLKPDVSIVDSDTKCVETENICDVDFLIPTKECVLVDLSCYTAVKFMSPSLVKNMDECFRNRSSSSY</sequence>
<evidence type="ECO:0000313" key="2">
    <source>
        <dbReference type="Proteomes" id="UP000799092"/>
    </source>
</evidence>
<name>A0A6A8DS77_9BACI</name>
<gene>
    <name evidence="1" type="ORF">GH741_15620</name>
</gene>
<accession>A0A6A8DS77</accession>
<dbReference type="OrthoDB" id="1655185at2"/>
<dbReference type="InterPro" id="IPR019593">
    <property type="entry name" value="Spore_coat_protein_Z/Y"/>
</dbReference>
<reference evidence="1" key="1">
    <citation type="submission" date="2019-11" db="EMBL/GenBank/DDBJ databases">
        <authorList>
            <person name="Li J."/>
        </authorList>
    </citation>
    <scope>NUCLEOTIDE SEQUENCE</scope>
    <source>
        <strain evidence="1">B6B</strain>
    </source>
</reference>
<keyword evidence="2" id="KW-1185">Reference proteome</keyword>
<dbReference type="AlphaFoldDB" id="A0A6A8DS77"/>
<comment type="caution">
    <text evidence="1">The sequence shown here is derived from an EMBL/GenBank/DDBJ whole genome shotgun (WGS) entry which is preliminary data.</text>
</comment>
<dbReference type="Proteomes" id="UP000799092">
    <property type="component" value="Unassembled WGS sequence"/>
</dbReference>